<accession>A0A222AIB3</accession>
<dbReference type="Pfam" id="PF00276">
    <property type="entry name" value="Ribosomal_L23"/>
    <property type="match status" value="1"/>
</dbReference>
<dbReference type="GO" id="GO:1990904">
    <property type="term" value="C:ribonucleoprotein complex"/>
    <property type="evidence" value="ECO:0007669"/>
    <property type="project" value="UniProtKB-KW"/>
</dbReference>
<keyword evidence="5 8" id="KW-0687">Ribonucleoprotein</keyword>
<organism evidence="9">
    <name type="scientific">Chroomonas placoidea</name>
    <dbReference type="NCBI Taxonomy" id="173977"/>
    <lineage>
        <taxon>Eukaryota</taxon>
        <taxon>Cryptophyceae</taxon>
        <taxon>Pyrenomonadales</taxon>
        <taxon>Chroomonadaceae</taxon>
        <taxon>Chroomonas</taxon>
    </lineage>
</organism>
<dbReference type="GO" id="GO:0019843">
    <property type="term" value="F:rRNA binding"/>
    <property type="evidence" value="ECO:0007669"/>
    <property type="project" value="UniProtKB-KW"/>
</dbReference>
<dbReference type="GO" id="GO:0003735">
    <property type="term" value="F:structural constituent of ribosome"/>
    <property type="evidence" value="ECO:0007669"/>
    <property type="project" value="InterPro"/>
</dbReference>
<dbReference type="NCBIfam" id="NF004363">
    <property type="entry name" value="PRK05738.2-4"/>
    <property type="match status" value="1"/>
</dbReference>
<dbReference type="SUPFAM" id="SSF54189">
    <property type="entry name" value="Ribosomal proteins S24e, L23 and L15e"/>
    <property type="match status" value="1"/>
</dbReference>
<proteinExistence type="inferred from homology"/>
<dbReference type="InterPro" id="IPR012678">
    <property type="entry name" value="Ribosomal_uL23/eL15/eS24_sf"/>
</dbReference>
<dbReference type="GO" id="GO:0005840">
    <property type="term" value="C:ribosome"/>
    <property type="evidence" value="ECO:0007669"/>
    <property type="project" value="UniProtKB-KW"/>
</dbReference>
<dbReference type="InterPro" id="IPR012677">
    <property type="entry name" value="Nucleotide-bd_a/b_plait_sf"/>
</dbReference>
<evidence type="ECO:0000256" key="2">
    <source>
        <dbReference type="ARBA" id="ARBA00022730"/>
    </source>
</evidence>
<geneLocation type="plastid" evidence="9"/>
<evidence type="ECO:0000256" key="6">
    <source>
        <dbReference type="ARBA" id="ARBA00035287"/>
    </source>
</evidence>
<dbReference type="PANTHER" id="PTHR11620">
    <property type="entry name" value="60S RIBOSOMAL PROTEIN L23A"/>
    <property type="match status" value="1"/>
</dbReference>
<dbReference type="NCBIfam" id="NF004368">
    <property type="entry name" value="PRK05738.3-4"/>
    <property type="match status" value="1"/>
</dbReference>
<keyword evidence="9" id="KW-0934">Plastid</keyword>
<name>A0A222AIB3_9CRYP</name>
<dbReference type="EMBL" id="KY856941">
    <property type="protein sequence ID" value="ASO76111.1"/>
    <property type="molecule type" value="Genomic_DNA"/>
</dbReference>
<dbReference type="GeneID" id="33910281"/>
<reference evidence="9" key="1">
    <citation type="journal article" date="2017" name="Genome Biol. Evol.">
        <title>Evolutionary Dynamics of Cryptophyte Plastid Genomes.</title>
        <authorList>
            <person name="Kim J.I."/>
            <person name="Moore C.E."/>
            <person name="Archibald J.M."/>
            <person name="Bhattacharya D."/>
            <person name="Yi G."/>
            <person name="Yoon H.S."/>
            <person name="Shin W."/>
        </authorList>
    </citation>
    <scope>NUCLEOTIDE SEQUENCE</scope>
    <source>
        <strain evidence="9">CCAP978/8</strain>
    </source>
</reference>
<dbReference type="PROSITE" id="PS00050">
    <property type="entry name" value="RIBOSOMAL_L23"/>
    <property type="match status" value="1"/>
</dbReference>
<dbReference type="HAMAP" id="MF_01369_B">
    <property type="entry name" value="Ribosomal_uL23_B"/>
    <property type="match status" value="1"/>
</dbReference>
<dbReference type="Gene3D" id="3.30.70.330">
    <property type="match status" value="1"/>
</dbReference>
<dbReference type="GO" id="GO:0006412">
    <property type="term" value="P:translation"/>
    <property type="evidence" value="ECO:0007669"/>
    <property type="project" value="InterPro"/>
</dbReference>
<keyword evidence="4 8" id="KW-0689">Ribosomal protein</keyword>
<evidence type="ECO:0000256" key="5">
    <source>
        <dbReference type="ARBA" id="ARBA00023274"/>
    </source>
</evidence>
<evidence type="ECO:0000256" key="4">
    <source>
        <dbReference type="ARBA" id="ARBA00022980"/>
    </source>
</evidence>
<evidence type="ECO:0000256" key="8">
    <source>
        <dbReference type="RuleBase" id="RU003934"/>
    </source>
</evidence>
<keyword evidence="3" id="KW-0694">RNA-binding</keyword>
<dbReference type="AlphaFoldDB" id="A0A222AIB3"/>
<dbReference type="InterPro" id="IPR001014">
    <property type="entry name" value="Ribosomal_uL23_CS"/>
</dbReference>
<comment type="similarity">
    <text evidence="1 8">Belongs to the universal ribosomal protein uL23 family.</text>
</comment>
<keyword evidence="2" id="KW-0699">rRNA-binding</keyword>
<evidence type="ECO:0000256" key="3">
    <source>
        <dbReference type="ARBA" id="ARBA00022884"/>
    </source>
</evidence>
<dbReference type="RefSeq" id="YP_009420472.1">
    <property type="nucleotide sequence ID" value="NC_035721.1"/>
</dbReference>
<dbReference type="InterPro" id="IPR013025">
    <property type="entry name" value="Ribosomal_uL23-like"/>
</dbReference>
<gene>
    <name evidence="9" type="primary">rpl23</name>
</gene>
<evidence type="ECO:0000256" key="1">
    <source>
        <dbReference type="ARBA" id="ARBA00006700"/>
    </source>
</evidence>
<evidence type="ECO:0000313" key="9">
    <source>
        <dbReference type="EMBL" id="ASO76111.1"/>
    </source>
</evidence>
<dbReference type="FunFam" id="3.30.70.330:FF:000001">
    <property type="entry name" value="50S ribosomal protein L23"/>
    <property type="match status" value="1"/>
</dbReference>
<evidence type="ECO:0000256" key="7">
    <source>
        <dbReference type="ARBA" id="ARBA00035366"/>
    </source>
</evidence>
<sequence>MIKRDTRVLIDLIKYPIITDKATRLLESNQYSFATDSKAAKTDIKLAIEYLFQVKVASVNTYNTPKKTRRIGKFIGNKANYKRAIVTLASGDSINLFSET</sequence>
<protein>
    <recommendedName>
        <fullName evidence="6">Large ribosomal subunit protein uL23c</fullName>
    </recommendedName>
    <alternativeName>
        <fullName evidence="7">50S ribosomal protein L23, chloroplastic</fullName>
    </alternativeName>
</protein>